<feature type="non-terminal residue" evidence="1">
    <location>
        <position position="1"/>
    </location>
</feature>
<dbReference type="AlphaFoldDB" id="A0A383AMP8"/>
<organism evidence="1">
    <name type="scientific">marine metagenome</name>
    <dbReference type="NCBI Taxonomy" id="408172"/>
    <lineage>
        <taxon>unclassified sequences</taxon>
        <taxon>metagenomes</taxon>
        <taxon>ecological metagenomes</taxon>
    </lineage>
</organism>
<proteinExistence type="predicted"/>
<dbReference type="EMBL" id="UINC01193299">
    <property type="protein sequence ID" value="SVE08851.1"/>
    <property type="molecule type" value="Genomic_DNA"/>
</dbReference>
<gene>
    <name evidence="1" type="ORF">METZ01_LOCUS461705</name>
</gene>
<reference evidence="1" key="1">
    <citation type="submission" date="2018-05" db="EMBL/GenBank/DDBJ databases">
        <authorList>
            <person name="Lanie J.A."/>
            <person name="Ng W.-L."/>
            <person name="Kazmierczak K.M."/>
            <person name="Andrzejewski T.M."/>
            <person name="Davidsen T.M."/>
            <person name="Wayne K.J."/>
            <person name="Tettelin H."/>
            <person name="Glass J.I."/>
            <person name="Rusch D."/>
            <person name="Podicherti R."/>
            <person name="Tsui H.-C.T."/>
            <person name="Winkler M.E."/>
        </authorList>
    </citation>
    <scope>NUCLEOTIDE SEQUENCE</scope>
</reference>
<name>A0A383AMP8_9ZZZZ</name>
<accession>A0A383AMP8</accession>
<sequence length="50" mass="5664">VLAPPFDDLQLQPAGLQFTNRRRQRNSDGLEYLAAVSEAGSSYCKFWLFS</sequence>
<protein>
    <submittedName>
        <fullName evidence="1">Uncharacterized protein</fullName>
    </submittedName>
</protein>
<evidence type="ECO:0000313" key="1">
    <source>
        <dbReference type="EMBL" id="SVE08851.1"/>
    </source>
</evidence>